<dbReference type="InterPro" id="IPR023635">
    <property type="entry name" value="Peptide_deformylase"/>
</dbReference>
<dbReference type="InterPro" id="IPR036821">
    <property type="entry name" value="Peptide_deformylase_sf"/>
</dbReference>
<reference evidence="2" key="1">
    <citation type="submission" date="2020-05" db="EMBL/GenBank/DDBJ databases">
        <authorList>
            <person name="Chiriac C."/>
            <person name="Salcher M."/>
            <person name="Ghai R."/>
            <person name="Kavagutti S V."/>
        </authorList>
    </citation>
    <scope>NUCLEOTIDE SEQUENCE</scope>
</reference>
<dbReference type="PANTHER" id="PTHR10458:SF22">
    <property type="entry name" value="PEPTIDE DEFORMYLASE"/>
    <property type="match status" value="1"/>
</dbReference>
<dbReference type="CDD" id="cd00487">
    <property type="entry name" value="Pep_deformylase"/>
    <property type="match status" value="1"/>
</dbReference>
<dbReference type="Gene3D" id="3.90.45.10">
    <property type="entry name" value="Peptide deformylase"/>
    <property type="match status" value="1"/>
</dbReference>
<proteinExistence type="inferred from homology"/>
<dbReference type="EMBL" id="CAFBLU010000003">
    <property type="protein sequence ID" value="CAB4863663.1"/>
    <property type="molecule type" value="Genomic_DNA"/>
</dbReference>
<dbReference type="PIRSF" id="PIRSF004749">
    <property type="entry name" value="Pep_def"/>
    <property type="match status" value="1"/>
</dbReference>
<organism evidence="2">
    <name type="scientific">freshwater metagenome</name>
    <dbReference type="NCBI Taxonomy" id="449393"/>
    <lineage>
        <taxon>unclassified sequences</taxon>
        <taxon>metagenomes</taxon>
        <taxon>ecological metagenomes</taxon>
    </lineage>
</organism>
<dbReference type="HAMAP" id="MF_00163">
    <property type="entry name" value="Pep_deformylase"/>
    <property type="match status" value="1"/>
</dbReference>
<dbReference type="AlphaFoldDB" id="A0A6J7D9C7"/>
<dbReference type="PRINTS" id="PR01576">
    <property type="entry name" value="PDEFORMYLASE"/>
</dbReference>
<comment type="similarity">
    <text evidence="1">Belongs to the polypeptide deformylase family.</text>
</comment>
<protein>
    <submittedName>
        <fullName evidence="2">Unannotated protein</fullName>
    </submittedName>
</protein>
<dbReference type="PANTHER" id="PTHR10458">
    <property type="entry name" value="PEPTIDE DEFORMYLASE"/>
    <property type="match status" value="1"/>
</dbReference>
<gene>
    <name evidence="2" type="ORF">UFOPK3444_00324</name>
</gene>
<dbReference type="SUPFAM" id="SSF56420">
    <property type="entry name" value="Peptide deformylase"/>
    <property type="match status" value="1"/>
</dbReference>
<evidence type="ECO:0000256" key="1">
    <source>
        <dbReference type="ARBA" id="ARBA00010759"/>
    </source>
</evidence>
<dbReference type="NCBIfam" id="NF001159">
    <property type="entry name" value="PRK00150.1-3"/>
    <property type="match status" value="1"/>
</dbReference>
<dbReference type="GO" id="GO:0042586">
    <property type="term" value="F:peptide deformylase activity"/>
    <property type="evidence" value="ECO:0007669"/>
    <property type="project" value="InterPro"/>
</dbReference>
<name>A0A6J7D9C7_9ZZZZ</name>
<accession>A0A6J7D9C7</accession>
<dbReference type="Pfam" id="PF01327">
    <property type="entry name" value="Pep_deformylase"/>
    <property type="match status" value="1"/>
</dbReference>
<sequence length="191" mass="21271">MAIEIDPERPEGMSDEAFGRRKRALLEVRQWGDPILRSQTNQVTDFGQDLQDQIARMTQIMEDAPGAGLAAPQVGSLARLFIYRVEREGPATAVINPQITWSSDEQDIELEGCLSLGAVVVAVPRPISIKVEAVNLMGEAVEIVAEGFEARVIQHEYDHLEGVMIVDHAEREERREALEFLRERASQLVGP</sequence>
<dbReference type="NCBIfam" id="TIGR00079">
    <property type="entry name" value="pept_deformyl"/>
    <property type="match status" value="1"/>
</dbReference>
<evidence type="ECO:0000313" key="2">
    <source>
        <dbReference type="EMBL" id="CAB4863663.1"/>
    </source>
</evidence>